<evidence type="ECO:0000313" key="2">
    <source>
        <dbReference type="EMBL" id="TWT33966.1"/>
    </source>
</evidence>
<evidence type="ECO:0000256" key="1">
    <source>
        <dbReference type="SAM" id="MobiDB-lite"/>
    </source>
</evidence>
<feature type="region of interest" description="Disordered" evidence="1">
    <location>
        <begin position="1"/>
        <end position="76"/>
    </location>
</feature>
<dbReference type="Proteomes" id="UP000316714">
    <property type="component" value="Unassembled WGS sequence"/>
</dbReference>
<gene>
    <name evidence="2" type="ORF">KOR34_38020</name>
</gene>
<feature type="compositionally biased region" description="Basic residues" evidence="1">
    <location>
        <begin position="49"/>
        <end position="68"/>
    </location>
</feature>
<keyword evidence="3" id="KW-1185">Reference proteome</keyword>
<proteinExistence type="predicted"/>
<dbReference type="RefSeq" id="WP_146567017.1">
    <property type="nucleotide sequence ID" value="NZ_SIHJ01000002.1"/>
</dbReference>
<sequence>MAKRKVNKSESVRSYMAKNPKAGPSAVSEALGKQGVKVTPQQVSTIKANAKKKTSAKRKPAGGRKRAASKSSANGSFRVQDLLSAKDFAESVGGVEKAKSLLAALEELRG</sequence>
<organism evidence="2 3">
    <name type="scientific">Posidoniimonas corsicana</name>
    <dbReference type="NCBI Taxonomy" id="1938618"/>
    <lineage>
        <taxon>Bacteria</taxon>
        <taxon>Pseudomonadati</taxon>
        <taxon>Planctomycetota</taxon>
        <taxon>Planctomycetia</taxon>
        <taxon>Pirellulales</taxon>
        <taxon>Lacipirellulaceae</taxon>
        <taxon>Posidoniimonas</taxon>
    </lineage>
</organism>
<dbReference type="OrthoDB" id="284479at2"/>
<comment type="caution">
    <text evidence="2">The sequence shown here is derived from an EMBL/GenBank/DDBJ whole genome shotgun (WGS) entry which is preliminary data.</text>
</comment>
<accession>A0A5C5V606</accession>
<reference evidence="2 3" key="1">
    <citation type="submission" date="2019-02" db="EMBL/GenBank/DDBJ databases">
        <title>Deep-cultivation of Planctomycetes and their phenomic and genomic characterization uncovers novel biology.</title>
        <authorList>
            <person name="Wiegand S."/>
            <person name="Jogler M."/>
            <person name="Boedeker C."/>
            <person name="Pinto D."/>
            <person name="Vollmers J."/>
            <person name="Rivas-Marin E."/>
            <person name="Kohn T."/>
            <person name="Peeters S.H."/>
            <person name="Heuer A."/>
            <person name="Rast P."/>
            <person name="Oberbeckmann S."/>
            <person name="Bunk B."/>
            <person name="Jeske O."/>
            <person name="Meyerdierks A."/>
            <person name="Storesund J.E."/>
            <person name="Kallscheuer N."/>
            <person name="Luecker S."/>
            <person name="Lage O.M."/>
            <person name="Pohl T."/>
            <person name="Merkel B.J."/>
            <person name="Hornburger P."/>
            <person name="Mueller R.-W."/>
            <person name="Bruemmer F."/>
            <person name="Labrenz M."/>
            <person name="Spormann A.M."/>
            <person name="Op Den Camp H."/>
            <person name="Overmann J."/>
            <person name="Amann R."/>
            <person name="Jetten M.S.M."/>
            <person name="Mascher T."/>
            <person name="Medema M.H."/>
            <person name="Devos D.P."/>
            <person name="Kaster A.-K."/>
            <person name="Ovreas L."/>
            <person name="Rohde M."/>
            <person name="Galperin M.Y."/>
            <person name="Jogler C."/>
        </authorList>
    </citation>
    <scope>NUCLEOTIDE SEQUENCE [LARGE SCALE GENOMIC DNA]</scope>
    <source>
        <strain evidence="2 3">KOR34</strain>
    </source>
</reference>
<dbReference type="EMBL" id="SIHJ01000002">
    <property type="protein sequence ID" value="TWT33966.1"/>
    <property type="molecule type" value="Genomic_DNA"/>
</dbReference>
<protein>
    <submittedName>
        <fullName evidence="2">Uncharacterized protein</fullName>
    </submittedName>
</protein>
<dbReference type="AlphaFoldDB" id="A0A5C5V606"/>
<evidence type="ECO:0000313" key="3">
    <source>
        <dbReference type="Proteomes" id="UP000316714"/>
    </source>
</evidence>
<name>A0A5C5V606_9BACT</name>